<organism evidence="2 3">
    <name type="scientific">Aquamicrobium defluvii</name>
    <dbReference type="NCBI Taxonomy" id="69279"/>
    <lineage>
        <taxon>Bacteria</taxon>
        <taxon>Pseudomonadati</taxon>
        <taxon>Pseudomonadota</taxon>
        <taxon>Alphaproteobacteria</taxon>
        <taxon>Hyphomicrobiales</taxon>
        <taxon>Phyllobacteriaceae</taxon>
        <taxon>Aquamicrobium</taxon>
    </lineage>
</organism>
<protein>
    <submittedName>
        <fullName evidence="2">Uncharacterized protein</fullName>
    </submittedName>
</protein>
<dbReference type="Proteomes" id="UP000019849">
    <property type="component" value="Unassembled WGS sequence"/>
</dbReference>
<proteinExistence type="predicted"/>
<name>A0A011URZ7_9HYPH</name>
<evidence type="ECO:0000256" key="1">
    <source>
        <dbReference type="SAM" id="MobiDB-lite"/>
    </source>
</evidence>
<evidence type="ECO:0000313" key="3">
    <source>
        <dbReference type="Proteomes" id="UP000019849"/>
    </source>
</evidence>
<accession>A0A011URZ7</accession>
<dbReference type="PATRIC" id="fig|69279.3.peg.1894"/>
<feature type="region of interest" description="Disordered" evidence="1">
    <location>
        <begin position="39"/>
        <end position="69"/>
    </location>
</feature>
<evidence type="ECO:0000313" key="2">
    <source>
        <dbReference type="EMBL" id="EXL08996.1"/>
    </source>
</evidence>
<gene>
    <name evidence="2" type="ORF">BG36_02450</name>
</gene>
<comment type="caution">
    <text evidence="2">The sequence shown here is derived from an EMBL/GenBank/DDBJ whole genome shotgun (WGS) entry which is preliminary data.</text>
</comment>
<dbReference type="AlphaFoldDB" id="A0A011URZ7"/>
<reference evidence="2 3" key="1">
    <citation type="submission" date="2014-02" db="EMBL/GenBank/DDBJ databases">
        <title>Aquamicrobium defluvii Genome sequencing.</title>
        <authorList>
            <person name="Wang X."/>
        </authorList>
    </citation>
    <scope>NUCLEOTIDE SEQUENCE [LARGE SCALE GENOMIC DNA]</scope>
    <source>
        <strain evidence="2 3">W13Z1</strain>
    </source>
</reference>
<sequence>MSGGLRETEKKSLEAPVRASSFGVVGFADAMSSQLHGNDEHMLPFPVQADGERKKPPLGRLVEGCRPLA</sequence>
<dbReference type="HOGENOM" id="CLU_2766868_0_0_5"/>
<dbReference type="EMBL" id="JENY01000010">
    <property type="protein sequence ID" value="EXL08996.1"/>
    <property type="molecule type" value="Genomic_DNA"/>
</dbReference>